<feature type="transmembrane region" description="Helical" evidence="1">
    <location>
        <begin position="99"/>
        <end position="119"/>
    </location>
</feature>
<gene>
    <name evidence="2" type="ORF">DSYM_22690</name>
</gene>
<evidence type="ECO:0000313" key="2">
    <source>
        <dbReference type="EMBL" id="BBO21570.1"/>
    </source>
</evidence>
<keyword evidence="1" id="KW-0812">Transmembrane</keyword>
<dbReference type="AlphaFoldDB" id="A0A809R1R8"/>
<feature type="transmembrane region" description="Helical" evidence="1">
    <location>
        <begin position="12"/>
        <end position="36"/>
    </location>
</feature>
<dbReference type="Proteomes" id="UP000662914">
    <property type="component" value="Chromosome"/>
</dbReference>
<protein>
    <recommendedName>
        <fullName evidence="4">DUF2784 domain-containing protein</fullName>
    </recommendedName>
</protein>
<evidence type="ECO:0000256" key="1">
    <source>
        <dbReference type="SAM" id="Phobius"/>
    </source>
</evidence>
<dbReference type="EMBL" id="AP021857">
    <property type="protein sequence ID" value="BBO21570.1"/>
    <property type="molecule type" value="Genomic_DNA"/>
</dbReference>
<evidence type="ECO:0000313" key="3">
    <source>
        <dbReference type="Proteomes" id="UP000662914"/>
    </source>
</evidence>
<proteinExistence type="predicted"/>
<sequence>MPIGVRVLADLILVVHVCIAGFITAGFVLIPLGAAAGWRWVRHRRLRLLHAGAIAFVALESLAGIACPLTVWENMLRGGTSGEAGFIGHWLGRLLYWDFPPALFTLLYVALALLAAWLWRRIPPQAP</sequence>
<dbReference type="KEGG" id="ddz:DSYM_22690"/>
<dbReference type="Pfam" id="PF10861">
    <property type="entry name" value="DUF2784"/>
    <property type="match status" value="1"/>
</dbReference>
<organism evidence="2 3">
    <name type="scientific">Candidatus Desulfobacillus denitrificans</name>
    <dbReference type="NCBI Taxonomy" id="2608985"/>
    <lineage>
        <taxon>Bacteria</taxon>
        <taxon>Pseudomonadati</taxon>
        <taxon>Pseudomonadota</taxon>
        <taxon>Betaproteobacteria</taxon>
        <taxon>Candidatus Desulfobacillus</taxon>
    </lineage>
</organism>
<keyword evidence="1" id="KW-0472">Membrane</keyword>
<name>A0A809R1R8_9PROT</name>
<keyword evidence="1" id="KW-1133">Transmembrane helix</keyword>
<feature type="transmembrane region" description="Helical" evidence="1">
    <location>
        <begin position="48"/>
        <end position="71"/>
    </location>
</feature>
<accession>A0A809R1R8</accession>
<evidence type="ECO:0008006" key="4">
    <source>
        <dbReference type="Google" id="ProtNLM"/>
    </source>
</evidence>
<dbReference type="InterPro" id="IPR021218">
    <property type="entry name" value="DUF2784"/>
</dbReference>
<reference evidence="2" key="1">
    <citation type="journal article" name="DNA Res.">
        <title>The physiological potential of anammox bacteria as revealed by their core genome structure.</title>
        <authorList>
            <person name="Okubo T."/>
            <person name="Toyoda A."/>
            <person name="Fukuhara K."/>
            <person name="Uchiyama I."/>
            <person name="Harigaya Y."/>
            <person name="Kuroiwa M."/>
            <person name="Suzuki T."/>
            <person name="Murakami Y."/>
            <person name="Suwa Y."/>
            <person name="Takami H."/>
        </authorList>
    </citation>
    <scope>NUCLEOTIDE SEQUENCE</scope>
    <source>
        <strain evidence="2">317325-3</strain>
    </source>
</reference>